<gene>
    <name evidence="1" type="ORF">PsorP6_015377</name>
</gene>
<evidence type="ECO:0000313" key="2">
    <source>
        <dbReference type="Proteomes" id="UP001163321"/>
    </source>
</evidence>
<dbReference type="EMBL" id="CM047589">
    <property type="protein sequence ID" value="KAI9920125.1"/>
    <property type="molecule type" value="Genomic_DNA"/>
</dbReference>
<keyword evidence="2" id="KW-1185">Reference proteome</keyword>
<sequence length="209" mass="23629">MSQNDAINNAYLVYTLRPKQQLHRTFVSGLAEAAAETPKKVVIIWEADEIGEGREFTYKELLKETCRVANGMKHAGVRLGDTVAIYMPMIPEIACHVGLYPYRSVVFAGFSADAVRDRIIDAKTKRVFTSGEGKRGGRTLLLRQIVDVAVRGLDFVRNVFIFKRTHNVDVMLNLKIDIDMDEEMPRHRPYCPAELMNSEDLITNRIVGS</sequence>
<organism evidence="1 2">
    <name type="scientific">Peronosclerospora sorghi</name>
    <dbReference type="NCBI Taxonomy" id="230839"/>
    <lineage>
        <taxon>Eukaryota</taxon>
        <taxon>Sar</taxon>
        <taxon>Stramenopiles</taxon>
        <taxon>Oomycota</taxon>
        <taxon>Peronosporomycetes</taxon>
        <taxon>Peronosporales</taxon>
        <taxon>Peronosporaceae</taxon>
        <taxon>Peronosclerospora</taxon>
    </lineage>
</organism>
<comment type="caution">
    <text evidence="1">The sequence shown here is derived from an EMBL/GenBank/DDBJ whole genome shotgun (WGS) entry which is preliminary data.</text>
</comment>
<protein>
    <submittedName>
        <fullName evidence="1">Uncharacterized protein</fullName>
    </submittedName>
</protein>
<reference evidence="1 2" key="1">
    <citation type="journal article" date="2022" name="bioRxiv">
        <title>The genome of the oomycete Peronosclerospora sorghi, a cosmopolitan pathogen of maize and sorghum, is inflated with dispersed pseudogenes.</title>
        <authorList>
            <person name="Fletcher K."/>
            <person name="Martin F."/>
            <person name="Isakeit T."/>
            <person name="Cavanaugh K."/>
            <person name="Magill C."/>
            <person name="Michelmore R."/>
        </authorList>
    </citation>
    <scope>NUCLEOTIDE SEQUENCE [LARGE SCALE GENOMIC DNA]</scope>
    <source>
        <strain evidence="1">P6</strain>
    </source>
</reference>
<name>A0ACC0WML5_9STRA</name>
<proteinExistence type="predicted"/>
<accession>A0ACC0WML5</accession>
<evidence type="ECO:0000313" key="1">
    <source>
        <dbReference type="EMBL" id="KAI9920125.1"/>
    </source>
</evidence>
<dbReference type="Proteomes" id="UP001163321">
    <property type="component" value="Chromosome 10"/>
</dbReference>